<dbReference type="InterPro" id="IPR052275">
    <property type="entry name" value="Mt_Fe-S_assembly_factor"/>
</dbReference>
<dbReference type="PANTHER" id="PTHR46188">
    <property type="entry name" value="BOLA-LIKE PROTEIN 3"/>
    <property type="match status" value="1"/>
</dbReference>
<keyword evidence="3" id="KW-1185">Reference proteome</keyword>
<dbReference type="Pfam" id="PF01722">
    <property type="entry name" value="BolA"/>
    <property type="match status" value="1"/>
</dbReference>
<protein>
    <submittedName>
        <fullName evidence="4">Bola bacterial stress-induced morphogen-related protein</fullName>
    </submittedName>
</protein>
<evidence type="ECO:0000256" key="1">
    <source>
        <dbReference type="ARBA" id="ARBA00005578"/>
    </source>
</evidence>
<dbReference type="InterPro" id="IPR036065">
    <property type="entry name" value="BolA-like_sf"/>
</dbReference>
<dbReference type="InterPro" id="IPR002634">
    <property type="entry name" value="BolA"/>
</dbReference>
<name>A0A0N5AV08_9BILA</name>
<dbReference type="Proteomes" id="UP000046393">
    <property type="component" value="Unplaced"/>
</dbReference>
<evidence type="ECO:0000256" key="2">
    <source>
        <dbReference type="RuleBase" id="RU003860"/>
    </source>
</evidence>
<dbReference type="WBParaSite" id="SMUV_0000870901-mRNA-1">
    <property type="protein sequence ID" value="SMUV_0000870901-mRNA-1"/>
    <property type="gene ID" value="SMUV_0000870901"/>
</dbReference>
<dbReference type="GO" id="GO:0005759">
    <property type="term" value="C:mitochondrial matrix"/>
    <property type="evidence" value="ECO:0007669"/>
    <property type="project" value="TreeGrafter"/>
</dbReference>
<proteinExistence type="inferred from homology"/>
<dbReference type="SUPFAM" id="SSF82657">
    <property type="entry name" value="BolA-like"/>
    <property type="match status" value="1"/>
</dbReference>
<dbReference type="AlphaFoldDB" id="A0A0N5AV08"/>
<comment type="similarity">
    <text evidence="1 2">Belongs to the BolA/IbaG family.</text>
</comment>
<evidence type="ECO:0000313" key="3">
    <source>
        <dbReference type="Proteomes" id="UP000046393"/>
    </source>
</evidence>
<reference evidence="4" key="1">
    <citation type="submission" date="2017-02" db="UniProtKB">
        <authorList>
            <consortium name="WormBaseParasite"/>
        </authorList>
    </citation>
    <scope>IDENTIFICATION</scope>
</reference>
<dbReference type="PANTHER" id="PTHR46188:SF1">
    <property type="entry name" value="BOLA-LIKE PROTEIN 3"/>
    <property type="match status" value="1"/>
</dbReference>
<sequence>LVQLQRGFSATKHLTDGEAHIIKVLEKRFPKATSIKVTDISGGCGSMYQVTVESAEFAGKSRVLQHKSVTDALKAEMPSMHGIVIETLLPANKKQ</sequence>
<dbReference type="STRING" id="451379.A0A0N5AV08"/>
<dbReference type="PIRSF" id="PIRSF003113">
    <property type="entry name" value="BolA"/>
    <property type="match status" value="1"/>
</dbReference>
<accession>A0A0N5AV08</accession>
<organism evidence="3 4">
    <name type="scientific">Syphacia muris</name>
    <dbReference type="NCBI Taxonomy" id="451379"/>
    <lineage>
        <taxon>Eukaryota</taxon>
        <taxon>Metazoa</taxon>
        <taxon>Ecdysozoa</taxon>
        <taxon>Nematoda</taxon>
        <taxon>Chromadorea</taxon>
        <taxon>Rhabditida</taxon>
        <taxon>Spirurina</taxon>
        <taxon>Oxyuridomorpha</taxon>
        <taxon>Oxyuroidea</taxon>
        <taxon>Oxyuridae</taxon>
        <taxon>Syphacia</taxon>
    </lineage>
</organism>
<dbReference type="Gene3D" id="3.30.300.90">
    <property type="entry name" value="BolA-like"/>
    <property type="match status" value="1"/>
</dbReference>
<evidence type="ECO:0000313" key="4">
    <source>
        <dbReference type="WBParaSite" id="SMUV_0000870901-mRNA-1"/>
    </source>
</evidence>